<feature type="region of interest" description="Disordered" evidence="1">
    <location>
        <begin position="532"/>
        <end position="570"/>
    </location>
</feature>
<evidence type="ECO:0000313" key="3">
    <source>
        <dbReference type="Proteomes" id="UP001295740"/>
    </source>
</evidence>
<dbReference type="EMBL" id="CAUWAG010000010">
    <property type="protein sequence ID" value="CAJ2507541.1"/>
    <property type="molecule type" value="Genomic_DNA"/>
</dbReference>
<feature type="compositionally biased region" description="Pro residues" evidence="1">
    <location>
        <begin position="24"/>
        <end position="37"/>
    </location>
</feature>
<feature type="compositionally biased region" description="Basic and acidic residues" evidence="1">
    <location>
        <begin position="200"/>
        <end position="230"/>
    </location>
</feature>
<accession>A0AAI8VN88</accession>
<feature type="compositionally biased region" description="Basic and acidic residues" evidence="1">
    <location>
        <begin position="239"/>
        <end position="249"/>
    </location>
</feature>
<dbReference type="Proteomes" id="UP001295740">
    <property type="component" value="Unassembled WGS sequence"/>
</dbReference>
<reference evidence="2" key="1">
    <citation type="submission" date="2023-10" db="EMBL/GenBank/DDBJ databases">
        <authorList>
            <person name="Hackl T."/>
        </authorList>
    </citation>
    <scope>NUCLEOTIDE SEQUENCE</scope>
</reference>
<evidence type="ECO:0000256" key="1">
    <source>
        <dbReference type="SAM" id="MobiDB-lite"/>
    </source>
</evidence>
<feature type="compositionally biased region" description="Polar residues" evidence="1">
    <location>
        <begin position="744"/>
        <end position="761"/>
    </location>
</feature>
<feature type="compositionally biased region" description="Basic and acidic residues" evidence="1">
    <location>
        <begin position="352"/>
        <end position="365"/>
    </location>
</feature>
<gene>
    <name evidence="2" type="ORF">KHLLAP_LOCUS8009</name>
</gene>
<feature type="compositionally biased region" description="Polar residues" evidence="1">
    <location>
        <begin position="661"/>
        <end position="676"/>
    </location>
</feature>
<keyword evidence="3" id="KW-1185">Reference proteome</keyword>
<proteinExistence type="predicted"/>
<feature type="compositionally biased region" description="Basic and acidic residues" evidence="1">
    <location>
        <begin position="294"/>
        <end position="319"/>
    </location>
</feature>
<feature type="compositionally biased region" description="Basic and acidic residues" evidence="1">
    <location>
        <begin position="762"/>
        <end position="778"/>
    </location>
</feature>
<feature type="region of interest" description="Disordered" evidence="1">
    <location>
        <begin position="588"/>
        <end position="732"/>
    </location>
</feature>
<protein>
    <submittedName>
        <fullName evidence="2">Uu.00g087270.m01.CDS01</fullName>
    </submittedName>
</protein>
<dbReference type="AlphaFoldDB" id="A0AAI8VN88"/>
<organism evidence="2 3">
    <name type="scientific">Anthostomella pinea</name>
    <dbReference type="NCBI Taxonomy" id="933095"/>
    <lineage>
        <taxon>Eukaryota</taxon>
        <taxon>Fungi</taxon>
        <taxon>Dikarya</taxon>
        <taxon>Ascomycota</taxon>
        <taxon>Pezizomycotina</taxon>
        <taxon>Sordariomycetes</taxon>
        <taxon>Xylariomycetidae</taxon>
        <taxon>Xylariales</taxon>
        <taxon>Xylariaceae</taxon>
        <taxon>Anthostomella</taxon>
    </lineage>
</organism>
<feature type="region of interest" description="Disordered" evidence="1">
    <location>
        <begin position="744"/>
        <end position="787"/>
    </location>
</feature>
<feature type="compositionally biased region" description="Pro residues" evidence="1">
    <location>
        <begin position="608"/>
        <end position="617"/>
    </location>
</feature>
<feature type="compositionally biased region" description="Basic and acidic residues" evidence="1">
    <location>
        <begin position="691"/>
        <end position="703"/>
    </location>
</feature>
<name>A0AAI8VN88_9PEZI</name>
<evidence type="ECO:0000313" key="2">
    <source>
        <dbReference type="EMBL" id="CAJ2507541.1"/>
    </source>
</evidence>
<comment type="caution">
    <text evidence="2">The sequence shown here is derived from an EMBL/GenBank/DDBJ whole genome shotgun (WGS) entry which is preliminary data.</text>
</comment>
<feature type="region of interest" description="Disordered" evidence="1">
    <location>
        <begin position="1"/>
        <end position="372"/>
    </location>
</feature>
<sequence>MDDPWGSPWASSDATTTSKHDTLPPSPPKSLLSPPPRAFFGNIANLPSHSPWADDDAFGDWAGAERTENTSSQGDWGARADAGAQMPQLSPKPDSSGKASPLAWPSSAATSPGLRPLPRSRASSVFRHHSLDPWATEPSLTEGPNLPPPTSPNAQVNATANTTTGPDEEDAISISIRGPGEGTTTVIDGPAFLDQQAETSKVDGKDEQGASEYYKDDGVLRPELDSHDPQSRPSSAFSDDSRNVPDRPDSPITSIDEDPKSRRQPISRKTSGKVQELVGMFDGLAKAIPEETPPPERHESLQVKRRERLPGRTESREDAESGFGDFEDASFDNRKVAPDSAVSLGRSSTPKARCEDGVSPDRESESNEPQAPISRSVLVRVQELIEKFGPVSYDVDLQDIDKLYPDLDEVVRSDASDAGEASQVPDQLIRDSFTTISERKTWYRISRYGPMRKHDSGDEDNYQRVIWSSSQLHTDTIKIVRRWMEEDSFSSGRPSLGGSKRTSAFNWDSDATAAPIDLDKVFARRPSAIAHARTVSIPPPKQNPIQTAPSLGSRPARDSTGGSVGQPGTTFGTVTLVANFGWSSDVLDSPTTAPPASIGTQAQNAPRRPSPIVPPPAAVTLPVPGEVHAGSEDDEEDDWGEMVSSPKVEIHPAIPAAAIRQESSSTLTTQVNSPAPTLSVAIPQPSQPSEEVSKEPPSPERKSAHGNPWPLADLSIFEKSAGTPKSSRQELGPVADFSIFESPTSFSKSSLVNSTKPNSVFESRDGGDGSAVEQKETDSPDTQVPAKPIAAILGPIEKSTVSSDQESIARNIVQNLPDLSYMLR</sequence>